<gene>
    <name evidence="2" type="ORF">M9Y10_042278</name>
</gene>
<feature type="compositionally biased region" description="Basic and acidic residues" evidence="1">
    <location>
        <begin position="1"/>
        <end position="10"/>
    </location>
</feature>
<name>A0ABR2GPT4_9EUKA</name>
<evidence type="ECO:0000313" key="3">
    <source>
        <dbReference type="Proteomes" id="UP001470230"/>
    </source>
</evidence>
<protein>
    <submittedName>
        <fullName evidence="2">Uncharacterized protein</fullName>
    </submittedName>
</protein>
<reference evidence="2 3" key="1">
    <citation type="submission" date="2024-04" db="EMBL/GenBank/DDBJ databases">
        <title>Tritrichomonas musculus Genome.</title>
        <authorList>
            <person name="Alves-Ferreira E."/>
            <person name="Grigg M."/>
            <person name="Lorenzi H."/>
            <person name="Galac M."/>
        </authorList>
    </citation>
    <scope>NUCLEOTIDE SEQUENCE [LARGE SCALE GENOMIC DNA]</scope>
    <source>
        <strain evidence="2 3">EAF2021</strain>
    </source>
</reference>
<evidence type="ECO:0000313" key="2">
    <source>
        <dbReference type="EMBL" id="KAK8835681.1"/>
    </source>
</evidence>
<keyword evidence="3" id="KW-1185">Reference proteome</keyword>
<accession>A0ABR2GPT4</accession>
<dbReference type="Proteomes" id="UP001470230">
    <property type="component" value="Unassembled WGS sequence"/>
</dbReference>
<sequence>MNSTDEKSLESTENEDAEPKSNVILNNEINQYDILLKDNETYKQRMKEFHDLQSDIINWLSNENNHQSDHFPVKKDDENNFPKINTISEVELSTFSVDIRPYHNDAITSIHNCV</sequence>
<dbReference type="EMBL" id="JAPFFF010000076">
    <property type="protein sequence ID" value="KAK8835681.1"/>
    <property type="molecule type" value="Genomic_DNA"/>
</dbReference>
<evidence type="ECO:0000256" key="1">
    <source>
        <dbReference type="SAM" id="MobiDB-lite"/>
    </source>
</evidence>
<feature type="region of interest" description="Disordered" evidence="1">
    <location>
        <begin position="1"/>
        <end position="23"/>
    </location>
</feature>
<proteinExistence type="predicted"/>
<comment type="caution">
    <text evidence="2">The sequence shown here is derived from an EMBL/GenBank/DDBJ whole genome shotgun (WGS) entry which is preliminary data.</text>
</comment>
<organism evidence="2 3">
    <name type="scientific">Tritrichomonas musculus</name>
    <dbReference type="NCBI Taxonomy" id="1915356"/>
    <lineage>
        <taxon>Eukaryota</taxon>
        <taxon>Metamonada</taxon>
        <taxon>Parabasalia</taxon>
        <taxon>Tritrichomonadida</taxon>
        <taxon>Tritrichomonadidae</taxon>
        <taxon>Tritrichomonas</taxon>
    </lineage>
</organism>